<dbReference type="PANTHER" id="PTHR27002:SF931">
    <property type="entry name" value="CYSTEINE-RICH RECEPTOR-LIKE PROTEIN KINASE 10"/>
    <property type="match status" value="1"/>
</dbReference>
<dbReference type="SMART" id="SM00220">
    <property type="entry name" value="S_TKc"/>
    <property type="match status" value="1"/>
</dbReference>
<keyword evidence="2" id="KW-0808">Transferase</keyword>
<comment type="caution">
    <text evidence="10">The sequence shown here is derived from an EMBL/GenBank/DDBJ whole genome shotgun (WGS) entry which is preliminary data.</text>
</comment>
<evidence type="ECO:0000313" key="10">
    <source>
        <dbReference type="EMBL" id="KAF8730450.1"/>
    </source>
</evidence>
<dbReference type="InterPro" id="IPR021820">
    <property type="entry name" value="S-locus_recpt_kinase_C"/>
</dbReference>
<dbReference type="OrthoDB" id="4062651at2759"/>
<accession>A0A835F7Y6</accession>
<dbReference type="InterPro" id="IPR011009">
    <property type="entry name" value="Kinase-like_dom_sf"/>
</dbReference>
<dbReference type="GO" id="GO:0005886">
    <property type="term" value="C:plasma membrane"/>
    <property type="evidence" value="ECO:0007669"/>
    <property type="project" value="TreeGrafter"/>
</dbReference>
<evidence type="ECO:0000256" key="8">
    <source>
        <dbReference type="ARBA" id="ARBA00023180"/>
    </source>
</evidence>
<evidence type="ECO:0000256" key="2">
    <source>
        <dbReference type="ARBA" id="ARBA00022679"/>
    </source>
</evidence>
<gene>
    <name evidence="10" type="ORF">HU200_017028</name>
</gene>
<evidence type="ECO:0000256" key="6">
    <source>
        <dbReference type="ARBA" id="ARBA00022840"/>
    </source>
</evidence>
<keyword evidence="11" id="KW-1185">Reference proteome</keyword>
<keyword evidence="7" id="KW-1015">Disulfide bond</keyword>
<keyword evidence="6" id="KW-0067">ATP-binding</keyword>
<proteinExistence type="predicted"/>
<keyword evidence="3" id="KW-0732">Signal</keyword>
<dbReference type="InterPro" id="IPR008271">
    <property type="entry name" value="Ser/Thr_kinase_AS"/>
</dbReference>
<sequence length="247" mass="27963">MLVYEYLPNRSLDLFIFDTPEKRVLLEWKKRLLIVQGIVQGLLYLHKHSRLHIIHRDLKASNILLDHNMNPKISDFGIAKIFISNDTEDNTNTVVGTYGYMAPEYAYEGLFSSKSDVFSFGVLLLEIISGKRNSIIRQNGCSLNLLGYAWHLWKEGKWIDLVDTSLVIENCTSELSKCINIALLCVQENAADRPTMWDVSTMISTEGASLPEPKQPAYYNGRVAKSLDVGLELHSINEVTITAQEGR</sequence>
<dbReference type="Gene3D" id="1.10.510.10">
    <property type="entry name" value="Transferase(Phosphotransferase) domain 1"/>
    <property type="match status" value="1"/>
</dbReference>
<dbReference type="Pfam" id="PF00069">
    <property type="entry name" value="Pkinase"/>
    <property type="match status" value="1"/>
</dbReference>
<keyword evidence="5" id="KW-0418">Kinase</keyword>
<keyword evidence="4" id="KW-0547">Nucleotide-binding</keyword>
<name>A0A835F7Y6_9POAL</name>
<dbReference type="PROSITE" id="PS50011">
    <property type="entry name" value="PROTEIN_KINASE_DOM"/>
    <property type="match status" value="1"/>
</dbReference>
<evidence type="ECO:0000256" key="5">
    <source>
        <dbReference type="ARBA" id="ARBA00022777"/>
    </source>
</evidence>
<evidence type="ECO:0000256" key="7">
    <source>
        <dbReference type="ARBA" id="ARBA00023157"/>
    </source>
</evidence>
<reference evidence="10" key="1">
    <citation type="submission" date="2020-07" db="EMBL/GenBank/DDBJ databases">
        <title>Genome sequence and genetic diversity analysis of an under-domesticated orphan crop, white fonio (Digitaria exilis).</title>
        <authorList>
            <person name="Bennetzen J.L."/>
            <person name="Chen S."/>
            <person name="Ma X."/>
            <person name="Wang X."/>
            <person name="Yssel A.E.J."/>
            <person name="Chaluvadi S.R."/>
            <person name="Johnson M."/>
            <person name="Gangashetty P."/>
            <person name="Hamidou F."/>
            <person name="Sanogo M.D."/>
            <person name="Zwaenepoel A."/>
            <person name="Wallace J."/>
            <person name="Van De Peer Y."/>
            <person name="Van Deynze A."/>
        </authorList>
    </citation>
    <scope>NUCLEOTIDE SEQUENCE</scope>
    <source>
        <tissue evidence="10">Leaves</tissue>
    </source>
</reference>
<protein>
    <recommendedName>
        <fullName evidence="9">Protein kinase domain-containing protein</fullName>
    </recommendedName>
</protein>
<dbReference type="Proteomes" id="UP000636709">
    <property type="component" value="Unassembled WGS sequence"/>
</dbReference>
<dbReference type="GO" id="GO:0004674">
    <property type="term" value="F:protein serine/threonine kinase activity"/>
    <property type="evidence" value="ECO:0007669"/>
    <property type="project" value="UniProtKB-KW"/>
</dbReference>
<evidence type="ECO:0000256" key="4">
    <source>
        <dbReference type="ARBA" id="ARBA00022741"/>
    </source>
</evidence>
<organism evidence="10 11">
    <name type="scientific">Digitaria exilis</name>
    <dbReference type="NCBI Taxonomy" id="1010633"/>
    <lineage>
        <taxon>Eukaryota</taxon>
        <taxon>Viridiplantae</taxon>
        <taxon>Streptophyta</taxon>
        <taxon>Embryophyta</taxon>
        <taxon>Tracheophyta</taxon>
        <taxon>Spermatophyta</taxon>
        <taxon>Magnoliopsida</taxon>
        <taxon>Liliopsida</taxon>
        <taxon>Poales</taxon>
        <taxon>Poaceae</taxon>
        <taxon>PACMAD clade</taxon>
        <taxon>Panicoideae</taxon>
        <taxon>Panicodae</taxon>
        <taxon>Paniceae</taxon>
        <taxon>Anthephorinae</taxon>
        <taxon>Digitaria</taxon>
    </lineage>
</organism>
<evidence type="ECO:0000313" key="11">
    <source>
        <dbReference type="Proteomes" id="UP000636709"/>
    </source>
</evidence>
<evidence type="ECO:0000259" key="9">
    <source>
        <dbReference type="PROSITE" id="PS50011"/>
    </source>
</evidence>
<dbReference type="FunFam" id="1.10.510.10:FF:000060">
    <property type="entry name" value="G-type lectin S-receptor-like serine/threonine-protein kinase"/>
    <property type="match status" value="1"/>
</dbReference>
<evidence type="ECO:0000256" key="1">
    <source>
        <dbReference type="ARBA" id="ARBA00022527"/>
    </source>
</evidence>
<dbReference type="GO" id="GO:0005524">
    <property type="term" value="F:ATP binding"/>
    <property type="evidence" value="ECO:0007669"/>
    <property type="project" value="UniProtKB-KW"/>
</dbReference>
<keyword evidence="8" id="KW-0325">Glycoprotein</keyword>
<keyword evidence="1" id="KW-0723">Serine/threonine-protein kinase</keyword>
<dbReference type="PANTHER" id="PTHR27002">
    <property type="entry name" value="RECEPTOR-LIKE SERINE/THREONINE-PROTEIN KINASE SD1-8"/>
    <property type="match status" value="1"/>
</dbReference>
<dbReference type="SUPFAM" id="SSF56112">
    <property type="entry name" value="Protein kinase-like (PK-like)"/>
    <property type="match status" value="1"/>
</dbReference>
<dbReference type="PROSITE" id="PS00108">
    <property type="entry name" value="PROTEIN_KINASE_ST"/>
    <property type="match status" value="1"/>
</dbReference>
<evidence type="ECO:0000256" key="3">
    <source>
        <dbReference type="ARBA" id="ARBA00022729"/>
    </source>
</evidence>
<dbReference type="InterPro" id="IPR000719">
    <property type="entry name" value="Prot_kinase_dom"/>
</dbReference>
<dbReference type="Pfam" id="PF11883">
    <property type="entry name" value="DUF3403"/>
    <property type="match status" value="1"/>
</dbReference>
<feature type="domain" description="Protein kinase" evidence="9">
    <location>
        <begin position="1"/>
        <end position="203"/>
    </location>
</feature>
<dbReference type="AlphaFoldDB" id="A0A835F7Y6"/>
<dbReference type="EMBL" id="JACEFO010001617">
    <property type="protein sequence ID" value="KAF8730450.1"/>
    <property type="molecule type" value="Genomic_DNA"/>
</dbReference>